<keyword evidence="2" id="KW-0547">Nucleotide-binding</keyword>
<dbReference type="SUPFAM" id="SSF52540">
    <property type="entry name" value="P-loop containing nucleoside triphosphate hydrolases"/>
    <property type="match status" value="1"/>
</dbReference>
<dbReference type="PROSITE" id="PS50893">
    <property type="entry name" value="ABC_TRANSPORTER_2"/>
    <property type="match status" value="1"/>
</dbReference>
<dbReference type="InterPro" id="IPR003593">
    <property type="entry name" value="AAA+_ATPase"/>
</dbReference>
<comment type="caution">
    <text evidence="5">The sequence shown here is derived from an EMBL/GenBank/DDBJ whole genome shotgun (WGS) entry which is preliminary data.</text>
</comment>
<evidence type="ECO:0000259" key="4">
    <source>
        <dbReference type="PROSITE" id="PS50893"/>
    </source>
</evidence>
<organism evidence="5 6">
    <name type="scientific">Datura stramonium</name>
    <name type="common">Jimsonweed</name>
    <name type="synonym">Common thornapple</name>
    <dbReference type="NCBI Taxonomy" id="4076"/>
    <lineage>
        <taxon>Eukaryota</taxon>
        <taxon>Viridiplantae</taxon>
        <taxon>Streptophyta</taxon>
        <taxon>Embryophyta</taxon>
        <taxon>Tracheophyta</taxon>
        <taxon>Spermatophyta</taxon>
        <taxon>Magnoliopsida</taxon>
        <taxon>eudicotyledons</taxon>
        <taxon>Gunneridae</taxon>
        <taxon>Pentapetalae</taxon>
        <taxon>asterids</taxon>
        <taxon>lamiids</taxon>
        <taxon>Solanales</taxon>
        <taxon>Solanaceae</taxon>
        <taxon>Solanoideae</taxon>
        <taxon>Datureae</taxon>
        <taxon>Datura</taxon>
    </lineage>
</organism>
<gene>
    <name evidence="5" type="primary">ABCA7_2</name>
    <name evidence="5" type="ORF">HAX54_028128</name>
</gene>
<dbReference type="EMBL" id="JACEIK010000344">
    <property type="protein sequence ID" value="MCD7455441.1"/>
    <property type="molecule type" value="Genomic_DNA"/>
</dbReference>
<accession>A0ABS8S9E9</accession>
<dbReference type="InterPro" id="IPR003439">
    <property type="entry name" value="ABC_transporter-like_ATP-bd"/>
</dbReference>
<evidence type="ECO:0000313" key="5">
    <source>
        <dbReference type="EMBL" id="MCD7455441.1"/>
    </source>
</evidence>
<keyword evidence="3" id="KW-0067">ATP-binding</keyword>
<feature type="domain" description="ABC transporter" evidence="4">
    <location>
        <begin position="62"/>
        <end position="298"/>
    </location>
</feature>
<evidence type="ECO:0000256" key="1">
    <source>
        <dbReference type="ARBA" id="ARBA00008526"/>
    </source>
</evidence>
<keyword evidence="6" id="KW-1185">Reference proteome</keyword>
<dbReference type="CDD" id="cd03263">
    <property type="entry name" value="ABC_subfamily_A"/>
    <property type="match status" value="1"/>
</dbReference>
<dbReference type="InterPro" id="IPR027417">
    <property type="entry name" value="P-loop_NTPase"/>
</dbReference>
<dbReference type="PANTHER" id="PTHR19229">
    <property type="entry name" value="ATP-BINDING CASSETTE TRANSPORTER SUBFAMILY A ABCA"/>
    <property type="match status" value="1"/>
</dbReference>
<evidence type="ECO:0000313" key="6">
    <source>
        <dbReference type="Proteomes" id="UP000823775"/>
    </source>
</evidence>
<dbReference type="SMART" id="SM00382">
    <property type="entry name" value="AAA"/>
    <property type="match status" value="1"/>
</dbReference>
<evidence type="ECO:0000256" key="3">
    <source>
        <dbReference type="ARBA" id="ARBA00022840"/>
    </source>
</evidence>
<proteinExistence type="inferred from homology"/>
<name>A0ABS8S9E9_DATST</name>
<dbReference type="InterPro" id="IPR026082">
    <property type="entry name" value="ABCA"/>
</dbReference>
<evidence type="ECO:0000256" key="2">
    <source>
        <dbReference type="ARBA" id="ARBA00022741"/>
    </source>
</evidence>
<protein>
    <submittedName>
        <fullName evidence="5">Phospholipid-transporting ATPase abca7</fullName>
    </submittedName>
</protein>
<dbReference type="Gene3D" id="3.40.50.300">
    <property type="entry name" value="P-loop containing nucleotide triphosphate hydrolases"/>
    <property type="match status" value="1"/>
</dbReference>
<sequence>MKGGKDPRFFLWNSRKKPSHPVRKLSSGRQGSKVFVQMEKPDVAQERERVEQLLESSTSHAIICDNLKKVYPGKDGNPEKFAVRGLSLALPQGECFGMLGPNGAGKTTFINMMIGLIKPSSGTAYAQGMDIRTDMDMIYTNMGVCPQHDLLWEKLTGREHLLFYGRLKNLKGAVLTQAVEESLKSVNLFHGGAADAKLGNTGGMKRRLSVAISLIGDPKVVYMDEPSTGLDPASRNNLWNVVKRAKQDRAIILTTHSMEEAEHLCDRLGIFVDGSLQCVGNPKELKARYGGSYVFTMTTSSDNEEEVEHMVCAAYSKCQQDISYIRDTEV</sequence>
<reference evidence="5 6" key="1">
    <citation type="journal article" date="2021" name="BMC Genomics">
        <title>Datura genome reveals duplications of psychoactive alkaloid biosynthetic genes and high mutation rate following tissue culture.</title>
        <authorList>
            <person name="Rajewski A."/>
            <person name="Carter-House D."/>
            <person name="Stajich J."/>
            <person name="Litt A."/>
        </authorList>
    </citation>
    <scope>NUCLEOTIDE SEQUENCE [LARGE SCALE GENOMIC DNA]</scope>
    <source>
        <strain evidence="5">AR-01</strain>
    </source>
</reference>
<dbReference type="Pfam" id="PF00005">
    <property type="entry name" value="ABC_tran"/>
    <property type="match status" value="1"/>
</dbReference>
<dbReference type="Proteomes" id="UP000823775">
    <property type="component" value="Unassembled WGS sequence"/>
</dbReference>
<dbReference type="PANTHER" id="PTHR19229:SF154">
    <property type="entry name" value="ABC TRANSPORTER A FAMILY MEMBER 3-RELATED"/>
    <property type="match status" value="1"/>
</dbReference>
<comment type="similarity">
    <text evidence="1">Belongs to the ABC transporter superfamily. ABCA family. CPR flippase (TC 3.A.1.211) subfamily.</text>
</comment>